<dbReference type="SUPFAM" id="SSF55729">
    <property type="entry name" value="Acyl-CoA N-acyltransferases (Nat)"/>
    <property type="match status" value="1"/>
</dbReference>
<dbReference type="EMBL" id="JBHSEH010000004">
    <property type="protein sequence ID" value="MFC4425241.1"/>
    <property type="molecule type" value="Genomic_DNA"/>
</dbReference>
<proteinExistence type="predicted"/>
<dbReference type="EC" id="2.3.1.-" evidence="2"/>
<evidence type="ECO:0000259" key="1">
    <source>
        <dbReference type="PROSITE" id="PS51186"/>
    </source>
</evidence>
<accession>A0ABV8XK03</accession>
<organism evidence="2 3">
    <name type="scientific">Deinococcus navajonensis</name>
    <dbReference type="NCBI Taxonomy" id="309884"/>
    <lineage>
        <taxon>Bacteria</taxon>
        <taxon>Thermotogati</taxon>
        <taxon>Deinococcota</taxon>
        <taxon>Deinococci</taxon>
        <taxon>Deinococcales</taxon>
        <taxon>Deinococcaceae</taxon>
        <taxon>Deinococcus</taxon>
    </lineage>
</organism>
<keyword evidence="2" id="KW-0012">Acyltransferase</keyword>
<feature type="domain" description="N-acetyltransferase" evidence="1">
    <location>
        <begin position="2"/>
        <end position="148"/>
    </location>
</feature>
<sequence length="157" mass="17602">MLKTDQLARTTSEEIRQQLRDHLGRNNVTISELFANGVADGQDTAMPFEVCAHCGERLMGGLAGSVRRRWLDVDVLWVSEEVRGRGLGGMLLERAEWEAVQLGARHAKLSTFDFQAPEFYKARGYAVYGVLEDYPEGCTLFFLRKDLLVDSTSRSSA</sequence>
<reference evidence="3" key="1">
    <citation type="journal article" date="2019" name="Int. J. Syst. Evol. Microbiol.">
        <title>The Global Catalogue of Microorganisms (GCM) 10K type strain sequencing project: providing services to taxonomists for standard genome sequencing and annotation.</title>
        <authorList>
            <consortium name="The Broad Institute Genomics Platform"/>
            <consortium name="The Broad Institute Genome Sequencing Center for Infectious Disease"/>
            <person name="Wu L."/>
            <person name="Ma J."/>
        </authorList>
    </citation>
    <scope>NUCLEOTIDE SEQUENCE [LARGE SCALE GENOMIC DNA]</scope>
    <source>
        <strain evidence="3">CCUG 56029</strain>
    </source>
</reference>
<gene>
    <name evidence="2" type="ORF">ACFOZ9_03385</name>
</gene>
<dbReference type="CDD" id="cd04301">
    <property type="entry name" value="NAT_SF"/>
    <property type="match status" value="1"/>
</dbReference>
<name>A0ABV8XK03_9DEIO</name>
<dbReference type="Pfam" id="PF13508">
    <property type="entry name" value="Acetyltransf_7"/>
    <property type="match status" value="1"/>
</dbReference>
<evidence type="ECO:0000313" key="2">
    <source>
        <dbReference type="EMBL" id="MFC4425241.1"/>
    </source>
</evidence>
<dbReference type="PROSITE" id="PS51186">
    <property type="entry name" value="GNAT"/>
    <property type="match status" value="1"/>
</dbReference>
<keyword evidence="2" id="KW-0808">Transferase</keyword>
<evidence type="ECO:0000313" key="3">
    <source>
        <dbReference type="Proteomes" id="UP001595998"/>
    </source>
</evidence>
<protein>
    <submittedName>
        <fullName evidence="2">GNAT family N-acetyltransferase</fullName>
        <ecNumber evidence="2">2.3.1.-</ecNumber>
    </submittedName>
</protein>
<dbReference type="InterPro" id="IPR016181">
    <property type="entry name" value="Acyl_CoA_acyltransferase"/>
</dbReference>
<dbReference type="GO" id="GO:0016746">
    <property type="term" value="F:acyltransferase activity"/>
    <property type="evidence" value="ECO:0007669"/>
    <property type="project" value="UniProtKB-KW"/>
</dbReference>
<dbReference type="InterPro" id="IPR000182">
    <property type="entry name" value="GNAT_dom"/>
</dbReference>
<comment type="caution">
    <text evidence="2">The sequence shown here is derived from an EMBL/GenBank/DDBJ whole genome shotgun (WGS) entry which is preliminary data.</text>
</comment>
<keyword evidence="3" id="KW-1185">Reference proteome</keyword>
<dbReference type="Gene3D" id="3.40.630.30">
    <property type="match status" value="1"/>
</dbReference>
<dbReference type="Proteomes" id="UP001595998">
    <property type="component" value="Unassembled WGS sequence"/>
</dbReference>
<dbReference type="RefSeq" id="WP_380036411.1">
    <property type="nucleotide sequence ID" value="NZ_JBHSEH010000004.1"/>
</dbReference>